<dbReference type="Gene3D" id="1.10.8.80">
    <property type="entry name" value="Magnesium chelatase subunit I, C-Terminal domain"/>
    <property type="match status" value="1"/>
</dbReference>
<dbReference type="Gene3D" id="3.40.50.300">
    <property type="entry name" value="P-loop containing nucleotide triphosphate hydrolases"/>
    <property type="match status" value="1"/>
</dbReference>
<accession>A0A1C3H728</accession>
<dbReference type="SMART" id="SM00382">
    <property type="entry name" value="AAA"/>
    <property type="match status" value="1"/>
</dbReference>
<evidence type="ECO:0000259" key="4">
    <source>
        <dbReference type="SMART" id="SM00382"/>
    </source>
</evidence>
<dbReference type="RefSeq" id="WP_079542176.1">
    <property type="nucleotide sequence ID" value="NZ_FKLO01000081.1"/>
</dbReference>
<dbReference type="Pfam" id="PF17863">
    <property type="entry name" value="AAA_lid_2"/>
    <property type="match status" value="1"/>
</dbReference>
<dbReference type="GO" id="GO:0005524">
    <property type="term" value="F:ATP binding"/>
    <property type="evidence" value="ECO:0007669"/>
    <property type="project" value="UniProtKB-KW"/>
</dbReference>
<dbReference type="InterPro" id="IPR011703">
    <property type="entry name" value="ATPase_AAA-3"/>
</dbReference>
<protein>
    <submittedName>
        <fullName evidence="5">FIG022979: MoxR-like ATPases</fullName>
    </submittedName>
</protein>
<dbReference type="InterPro" id="IPR041628">
    <property type="entry name" value="ChlI/MoxR_AAA_lid"/>
</dbReference>
<keyword evidence="2" id="KW-0067">ATP-binding</keyword>
<dbReference type="InterPro" id="IPR050764">
    <property type="entry name" value="CbbQ/NirQ/NorQ/GpvN"/>
</dbReference>
<dbReference type="PANTHER" id="PTHR42759:SF1">
    <property type="entry name" value="MAGNESIUM-CHELATASE SUBUNIT CHLD"/>
    <property type="match status" value="1"/>
</dbReference>
<organism evidence="5 6">
    <name type="scientific">Cardiobacterium hominis</name>
    <dbReference type="NCBI Taxonomy" id="2718"/>
    <lineage>
        <taxon>Bacteria</taxon>
        <taxon>Pseudomonadati</taxon>
        <taxon>Pseudomonadota</taxon>
        <taxon>Gammaproteobacteria</taxon>
        <taxon>Cardiobacteriales</taxon>
        <taxon>Cardiobacteriaceae</taxon>
        <taxon>Cardiobacterium</taxon>
    </lineage>
</organism>
<keyword evidence="1" id="KW-0547">Nucleotide-binding</keyword>
<dbReference type="InterPro" id="IPR027417">
    <property type="entry name" value="P-loop_NTPase"/>
</dbReference>
<dbReference type="GO" id="GO:0016887">
    <property type="term" value="F:ATP hydrolysis activity"/>
    <property type="evidence" value="ECO:0007669"/>
    <property type="project" value="InterPro"/>
</dbReference>
<dbReference type="FunFam" id="3.40.50.300:FF:000640">
    <property type="entry name" value="MoxR family ATPase"/>
    <property type="match status" value="1"/>
</dbReference>
<dbReference type="EMBL" id="FKLO01000081">
    <property type="protein sequence ID" value="SAM71941.1"/>
    <property type="molecule type" value="Genomic_DNA"/>
</dbReference>
<proteinExistence type="inferred from homology"/>
<dbReference type="SUPFAM" id="SSF52540">
    <property type="entry name" value="P-loop containing nucleoside triphosphate hydrolases"/>
    <property type="match status" value="1"/>
</dbReference>
<dbReference type="CDD" id="cd00009">
    <property type="entry name" value="AAA"/>
    <property type="match status" value="1"/>
</dbReference>
<gene>
    <name evidence="5" type="ORF">CHUV0807_2401</name>
</gene>
<reference evidence="6" key="1">
    <citation type="submission" date="2016-04" db="EMBL/GenBank/DDBJ databases">
        <authorList>
            <person name="Tagini F."/>
        </authorList>
    </citation>
    <scope>NUCLEOTIDE SEQUENCE [LARGE SCALE GENOMIC DNA]</scope>
    <source>
        <strain evidence="6">CHUV0807</strain>
    </source>
</reference>
<evidence type="ECO:0000256" key="3">
    <source>
        <dbReference type="ARBA" id="ARBA00061607"/>
    </source>
</evidence>
<dbReference type="Proteomes" id="UP000190837">
    <property type="component" value="Unassembled WGS sequence"/>
</dbReference>
<dbReference type="InterPro" id="IPR003593">
    <property type="entry name" value="AAA+_ATPase"/>
</dbReference>
<dbReference type="AlphaFoldDB" id="A0A1C3H728"/>
<evidence type="ECO:0000313" key="5">
    <source>
        <dbReference type="EMBL" id="SAM71941.1"/>
    </source>
</evidence>
<name>A0A1C3H728_9GAMM</name>
<dbReference type="Pfam" id="PF07726">
    <property type="entry name" value="AAA_3"/>
    <property type="match status" value="1"/>
</dbReference>
<dbReference type="PANTHER" id="PTHR42759">
    <property type="entry name" value="MOXR FAMILY PROTEIN"/>
    <property type="match status" value="1"/>
</dbReference>
<comment type="similarity">
    <text evidence="3">Belongs to the MoxR family.</text>
</comment>
<feature type="domain" description="AAA+ ATPase" evidence="4">
    <location>
        <begin position="39"/>
        <end position="182"/>
    </location>
</feature>
<evidence type="ECO:0000313" key="6">
    <source>
        <dbReference type="Proteomes" id="UP000190837"/>
    </source>
</evidence>
<evidence type="ECO:0000256" key="2">
    <source>
        <dbReference type="ARBA" id="ARBA00022840"/>
    </source>
</evidence>
<evidence type="ECO:0000256" key="1">
    <source>
        <dbReference type="ARBA" id="ARBA00022741"/>
    </source>
</evidence>
<sequence>MNAALEELCATGAALRDAVQRVIIGQEQVVEEALIALLCGGHVLIEGVPGLGKTLLVESLAKAINGQFHRVQFTPDLLPADITGSMIYDPGESRFKFRRGPVFTNLLLADEINRAPAKTQAALLEVMQERQVTIEGKTLPLAAPFMVLATQNPFEQEGTYHLPEAQLDRFLLNSRIDYPQEAQEKALLSRLLGFEVPLANNTAAITPLLDATTLPALQKTLLEVQVDERIVDYALALVRKTRAMPQFSAGAGPRAGIALLVASRARAVLQKRGYVIPEDIKALAPAVLRHRVQRSAEAEIDDISTDALLAQLLQTVPVPRQ</sequence>
<dbReference type="PIRSF" id="PIRSF002849">
    <property type="entry name" value="AAA_ATPase_chaperone_MoxR_prd"/>
    <property type="match status" value="1"/>
</dbReference>